<dbReference type="PANTHER" id="PTHR10337:SF6">
    <property type="entry name" value="CENTROSOMAL PROTEIN OF 152 KDA"/>
    <property type="match status" value="1"/>
</dbReference>
<feature type="region of interest" description="Disordered" evidence="2">
    <location>
        <begin position="115"/>
        <end position="136"/>
    </location>
</feature>
<dbReference type="EMBL" id="JARQWQ010000024">
    <property type="protein sequence ID" value="KAK2563695.1"/>
    <property type="molecule type" value="Genomic_DNA"/>
</dbReference>
<feature type="coiled-coil region" evidence="1">
    <location>
        <begin position="383"/>
        <end position="410"/>
    </location>
</feature>
<protein>
    <submittedName>
        <fullName evidence="3">Uncharacterized protein</fullName>
    </submittedName>
</protein>
<dbReference type="GO" id="GO:0007099">
    <property type="term" value="P:centriole replication"/>
    <property type="evidence" value="ECO:0007669"/>
    <property type="project" value="TreeGrafter"/>
</dbReference>
<evidence type="ECO:0000313" key="4">
    <source>
        <dbReference type="Proteomes" id="UP001249851"/>
    </source>
</evidence>
<dbReference type="InterPro" id="IPR051235">
    <property type="entry name" value="CEP152/SHC-Transforming"/>
</dbReference>
<name>A0AAD9QMI3_ACRCE</name>
<dbReference type="AlphaFoldDB" id="A0AAD9QMI3"/>
<sequence length="434" mass="49987">MSVGISQVNFDAQSSRQILSILPRDLTLEMSLIISTQQLNKPIILQMYSSVDDFFSLEQKMPLISNFFNLNAELEDEEEAALEKEDKEREQEIRELLNSELDDRLLDDDNASFSSHDLRSSGYSRDTPFSEDFTEHENVVEQGTKTFLSSDGGAFERPPLITQRAFQFINGSGQSGNSREGVASLPQDYDSDHHYEQSYNQQGVYEYRDQETHFDDQVHRYKQNYNGHDEGDVNYRLSPDDVDEGFSMHENYHPDEPMNGQLPYQQESHHYNQPRYTSGNFNECANGSEGQHFDEDYEGIFDRGHLMNNGHKPRITGGANINEQNSNSLDTHPVNYQVQYRSERQPYQHAIGKGPERYNSETHVVSNGGIQGNAQDTQLQILYKARGRKIEELSRKLESQEEERTKEIRVLNHQNALIKGTEYSNFALKQTCMH</sequence>
<dbReference type="PANTHER" id="PTHR10337">
    <property type="entry name" value="SHC TRANSFORMING PROTEIN"/>
    <property type="match status" value="1"/>
</dbReference>
<keyword evidence="4" id="KW-1185">Reference proteome</keyword>
<organism evidence="3 4">
    <name type="scientific">Acropora cervicornis</name>
    <name type="common">Staghorn coral</name>
    <dbReference type="NCBI Taxonomy" id="6130"/>
    <lineage>
        <taxon>Eukaryota</taxon>
        <taxon>Metazoa</taxon>
        <taxon>Cnidaria</taxon>
        <taxon>Anthozoa</taxon>
        <taxon>Hexacorallia</taxon>
        <taxon>Scleractinia</taxon>
        <taxon>Astrocoeniina</taxon>
        <taxon>Acroporidae</taxon>
        <taxon>Acropora</taxon>
    </lineage>
</organism>
<feature type="coiled-coil region" evidence="1">
    <location>
        <begin position="67"/>
        <end position="102"/>
    </location>
</feature>
<comment type="caution">
    <text evidence="3">The sequence shown here is derived from an EMBL/GenBank/DDBJ whole genome shotgun (WGS) entry which is preliminary data.</text>
</comment>
<evidence type="ECO:0000256" key="2">
    <source>
        <dbReference type="SAM" id="MobiDB-lite"/>
    </source>
</evidence>
<proteinExistence type="predicted"/>
<evidence type="ECO:0000313" key="3">
    <source>
        <dbReference type="EMBL" id="KAK2563695.1"/>
    </source>
</evidence>
<accession>A0AAD9QMI3</accession>
<evidence type="ECO:0000256" key="1">
    <source>
        <dbReference type="SAM" id="Coils"/>
    </source>
</evidence>
<keyword evidence="1" id="KW-0175">Coiled coil</keyword>
<gene>
    <name evidence="3" type="ORF">P5673_012675</name>
</gene>
<reference evidence="3" key="1">
    <citation type="journal article" date="2023" name="G3 (Bethesda)">
        <title>Whole genome assembly and annotation of the endangered Caribbean coral Acropora cervicornis.</title>
        <authorList>
            <person name="Selwyn J.D."/>
            <person name="Vollmer S.V."/>
        </authorList>
    </citation>
    <scope>NUCLEOTIDE SEQUENCE</scope>
    <source>
        <strain evidence="3">K2</strain>
    </source>
</reference>
<dbReference type="GO" id="GO:0005813">
    <property type="term" value="C:centrosome"/>
    <property type="evidence" value="ECO:0007669"/>
    <property type="project" value="TreeGrafter"/>
</dbReference>
<reference evidence="3" key="2">
    <citation type="journal article" date="2023" name="Science">
        <title>Genomic signatures of disease resistance in endangered staghorn corals.</title>
        <authorList>
            <person name="Vollmer S.V."/>
            <person name="Selwyn J.D."/>
            <person name="Despard B.A."/>
            <person name="Roesel C.L."/>
        </authorList>
    </citation>
    <scope>NUCLEOTIDE SEQUENCE</scope>
    <source>
        <strain evidence="3">K2</strain>
    </source>
</reference>
<dbReference type="Proteomes" id="UP001249851">
    <property type="component" value="Unassembled WGS sequence"/>
</dbReference>